<dbReference type="EC" id="1.3.1.9" evidence="8"/>
<dbReference type="InterPro" id="IPR036291">
    <property type="entry name" value="NAD(P)-bd_dom_sf"/>
</dbReference>
<keyword evidence="10" id="KW-1185">Reference proteome</keyword>
<accession>A0ABV1W1S2</accession>
<dbReference type="EMBL" id="JBEPCU010000199">
    <property type="protein sequence ID" value="MER6978149.1"/>
    <property type="molecule type" value="Genomic_DNA"/>
</dbReference>
<sequence>MSMSLTGRKSLVFGVLTETSIGFNIAAAAMKAGADVILANAPGRPWAIMSRVSHRLPKVPLVCMSADVTKPGDLQSMAEEIQRDYWKSLDGVVHAVAFAPQDALGGNFLNTPFESVSTAMNVSAFSLKALTASMLPLLEKSEFGASVVSLTFNAGVAWPVYDWMGPTKAALESVNHYLARDLGPKGIRVNAVDSGPITTMAGESIPGFDELAKVWSERAPLGWDTSDATPVADTVAFLLSDAARAITGQVLHVDGGFSAVGA</sequence>
<keyword evidence="4" id="KW-0276">Fatty acid metabolism</keyword>
<dbReference type="RefSeq" id="WP_208640556.1">
    <property type="nucleotide sequence ID" value="NZ_MUBM01000026.1"/>
</dbReference>
<dbReference type="NCBIfam" id="NF005908">
    <property type="entry name" value="PRK07889.1"/>
    <property type="match status" value="1"/>
</dbReference>
<evidence type="ECO:0000256" key="6">
    <source>
        <dbReference type="ARBA" id="ARBA00023098"/>
    </source>
</evidence>
<keyword evidence="3 8" id="KW-0444">Lipid biosynthesis</keyword>
<comment type="similarity">
    <text evidence="2 8">Belongs to the short-chain dehydrogenases/reductases (SDR) family. FabI subfamily.</text>
</comment>
<dbReference type="SUPFAM" id="SSF51735">
    <property type="entry name" value="NAD(P)-binding Rossmann-fold domains"/>
    <property type="match status" value="1"/>
</dbReference>
<organism evidence="9 10">
    <name type="scientific">Streptomyces carpinensis</name>
    <dbReference type="NCBI Taxonomy" id="66369"/>
    <lineage>
        <taxon>Bacteria</taxon>
        <taxon>Bacillati</taxon>
        <taxon>Actinomycetota</taxon>
        <taxon>Actinomycetes</taxon>
        <taxon>Kitasatosporales</taxon>
        <taxon>Streptomycetaceae</taxon>
        <taxon>Streptomyces</taxon>
    </lineage>
</organism>
<dbReference type="GO" id="GO:0004318">
    <property type="term" value="F:enoyl-[acyl-carrier-protein] reductase (NADH) activity"/>
    <property type="evidence" value="ECO:0007669"/>
    <property type="project" value="UniProtKB-EC"/>
</dbReference>
<evidence type="ECO:0000256" key="1">
    <source>
        <dbReference type="ARBA" id="ARBA00005189"/>
    </source>
</evidence>
<evidence type="ECO:0000256" key="4">
    <source>
        <dbReference type="ARBA" id="ARBA00022832"/>
    </source>
</evidence>
<gene>
    <name evidence="9" type="primary">fabI</name>
    <name evidence="9" type="ORF">ABT317_14320</name>
</gene>
<dbReference type="PIRSF" id="PIRSF000094">
    <property type="entry name" value="Enoyl-ACP_rdct"/>
    <property type="match status" value="1"/>
</dbReference>
<evidence type="ECO:0000256" key="7">
    <source>
        <dbReference type="ARBA" id="ARBA00023160"/>
    </source>
</evidence>
<dbReference type="InterPro" id="IPR002347">
    <property type="entry name" value="SDR_fam"/>
</dbReference>
<dbReference type="Gene3D" id="3.40.50.720">
    <property type="entry name" value="NAD(P)-binding Rossmann-like Domain"/>
    <property type="match status" value="1"/>
</dbReference>
<name>A0ABV1W1S2_9ACTN</name>
<proteinExistence type="inferred from homology"/>
<keyword evidence="7 8" id="KW-0275">Fatty acid biosynthesis</keyword>
<protein>
    <recommendedName>
        <fullName evidence="8">Enoyl-[acyl-carrier-protein] reductase [NADH]</fullName>
        <ecNumber evidence="8">1.3.1.9</ecNumber>
    </recommendedName>
</protein>
<keyword evidence="8" id="KW-0520">NAD</keyword>
<comment type="caution">
    <text evidence="9">The sequence shown here is derived from an EMBL/GenBank/DDBJ whole genome shotgun (WGS) entry which is preliminary data.</text>
</comment>
<reference evidence="9 10" key="1">
    <citation type="submission" date="2024-06" db="EMBL/GenBank/DDBJ databases">
        <title>The Natural Products Discovery Center: Release of the First 8490 Sequenced Strains for Exploring Actinobacteria Biosynthetic Diversity.</title>
        <authorList>
            <person name="Kalkreuter E."/>
            <person name="Kautsar S.A."/>
            <person name="Yang D."/>
            <person name="Bader C.D."/>
            <person name="Teijaro C.N."/>
            <person name="Fluegel L."/>
            <person name="Davis C.M."/>
            <person name="Simpson J.R."/>
            <person name="Lauterbach L."/>
            <person name="Steele A.D."/>
            <person name="Gui C."/>
            <person name="Meng S."/>
            <person name="Li G."/>
            <person name="Viehrig K."/>
            <person name="Ye F."/>
            <person name="Su P."/>
            <person name="Kiefer A.F."/>
            <person name="Nichols A."/>
            <person name="Cepeda A.J."/>
            <person name="Yan W."/>
            <person name="Fan B."/>
            <person name="Jiang Y."/>
            <person name="Adhikari A."/>
            <person name="Zheng C.-J."/>
            <person name="Schuster L."/>
            <person name="Cowan T.M."/>
            <person name="Smanski M.J."/>
            <person name="Chevrette M.G."/>
            <person name="De Carvalho L.P.S."/>
            <person name="Shen B."/>
        </authorList>
    </citation>
    <scope>NUCLEOTIDE SEQUENCE [LARGE SCALE GENOMIC DNA]</scope>
    <source>
        <strain evidence="9 10">NPDC000634</strain>
    </source>
</reference>
<dbReference type="PANTHER" id="PTHR43159">
    <property type="entry name" value="ENOYL-[ACYL-CARRIER-PROTEIN] REDUCTASE"/>
    <property type="match status" value="1"/>
</dbReference>
<dbReference type="Proteomes" id="UP001458415">
    <property type="component" value="Unassembled WGS sequence"/>
</dbReference>
<keyword evidence="5 8" id="KW-0560">Oxidoreductase</keyword>
<evidence type="ECO:0000313" key="9">
    <source>
        <dbReference type="EMBL" id="MER6978149.1"/>
    </source>
</evidence>
<evidence type="ECO:0000256" key="3">
    <source>
        <dbReference type="ARBA" id="ARBA00022516"/>
    </source>
</evidence>
<keyword evidence="6" id="KW-0443">Lipid metabolism</keyword>
<dbReference type="InterPro" id="IPR014358">
    <property type="entry name" value="Enoyl-ACP_Rdtase_NADH"/>
</dbReference>
<evidence type="ECO:0000256" key="8">
    <source>
        <dbReference type="PIRNR" id="PIRNR000094"/>
    </source>
</evidence>
<comment type="pathway">
    <text evidence="1">Lipid metabolism.</text>
</comment>
<evidence type="ECO:0000313" key="10">
    <source>
        <dbReference type="Proteomes" id="UP001458415"/>
    </source>
</evidence>
<dbReference type="Pfam" id="PF13561">
    <property type="entry name" value="adh_short_C2"/>
    <property type="match status" value="1"/>
</dbReference>
<comment type="catalytic activity">
    <reaction evidence="8">
        <text>a 2,3-saturated acyl-[ACP] + NAD(+) = a (2E)-enoyl-[ACP] + NADH + H(+)</text>
        <dbReference type="Rhea" id="RHEA:10240"/>
        <dbReference type="Rhea" id="RHEA-COMP:9925"/>
        <dbReference type="Rhea" id="RHEA-COMP:9926"/>
        <dbReference type="ChEBI" id="CHEBI:15378"/>
        <dbReference type="ChEBI" id="CHEBI:57540"/>
        <dbReference type="ChEBI" id="CHEBI:57945"/>
        <dbReference type="ChEBI" id="CHEBI:78784"/>
        <dbReference type="ChEBI" id="CHEBI:78785"/>
        <dbReference type="EC" id="1.3.1.9"/>
    </reaction>
</comment>
<dbReference type="PANTHER" id="PTHR43159:SF2">
    <property type="entry name" value="ENOYL-[ACYL-CARRIER-PROTEIN] REDUCTASE [NADH], CHLOROPLASTIC"/>
    <property type="match status" value="1"/>
</dbReference>
<evidence type="ECO:0000256" key="2">
    <source>
        <dbReference type="ARBA" id="ARBA00009233"/>
    </source>
</evidence>
<evidence type="ECO:0000256" key="5">
    <source>
        <dbReference type="ARBA" id="ARBA00023002"/>
    </source>
</evidence>